<reference evidence="6" key="1">
    <citation type="submission" date="2007-04" db="EMBL/GenBank/DDBJ databases">
        <title>Annotation of Pediculus humanus corporis strain USDA.</title>
        <authorList>
            <person name="Kirkness E."/>
            <person name="Hannick L."/>
            <person name="Hass B."/>
            <person name="Bruggner R."/>
            <person name="Lawson D."/>
            <person name="Bidwell S."/>
            <person name="Joardar V."/>
            <person name="Caler E."/>
            <person name="Walenz B."/>
            <person name="Inman J."/>
            <person name="Schobel S."/>
            <person name="Galinsky K."/>
            <person name="Amedeo P."/>
            <person name="Strausberg R."/>
        </authorList>
    </citation>
    <scope>NUCLEOTIDE SEQUENCE</scope>
    <source>
        <strain evidence="6">USDA</strain>
    </source>
</reference>
<evidence type="ECO:0000313" key="7">
    <source>
        <dbReference type="EnsemblMetazoa" id="PHUM058130-PA"/>
    </source>
</evidence>
<dbReference type="InParanoid" id="E0VBD0"/>
<dbReference type="EMBL" id="DS235026">
    <property type="protein sequence ID" value="EEB10686.1"/>
    <property type="molecule type" value="Genomic_DNA"/>
</dbReference>
<dbReference type="SUPFAM" id="SSF57667">
    <property type="entry name" value="beta-beta-alpha zinc fingers"/>
    <property type="match status" value="1"/>
</dbReference>
<dbReference type="FunCoup" id="E0VBD0">
    <property type="interactions" value="257"/>
</dbReference>
<feature type="zinc finger region" description="C3H1-type" evidence="4">
    <location>
        <begin position="54"/>
        <end position="82"/>
    </location>
</feature>
<dbReference type="Pfam" id="PF06220">
    <property type="entry name" value="zf-U1"/>
    <property type="match status" value="1"/>
</dbReference>
<dbReference type="GO" id="GO:0008270">
    <property type="term" value="F:zinc ion binding"/>
    <property type="evidence" value="ECO:0007669"/>
    <property type="project" value="UniProtKB-KW"/>
</dbReference>
<dbReference type="PROSITE" id="PS50103">
    <property type="entry name" value="ZF_C3H1"/>
    <property type="match status" value="1"/>
</dbReference>
<dbReference type="InterPro" id="IPR013085">
    <property type="entry name" value="U1-CZ_Znf_C2H2"/>
</dbReference>
<dbReference type="KEGG" id="phu:Phum_PHUM058130"/>
<keyword evidence="3 4" id="KW-0862">Zinc</keyword>
<dbReference type="PANTHER" id="PTHR16465:SF0">
    <property type="entry name" value="ZINC FINGER MATRIN-TYPE PROTEIN 5"/>
    <property type="match status" value="1"/>
</dbReference>
<reference evidence="6" key="2">
    <citation type="submission" date="2007-04" db="EMBL/GenBank/DDBJ databases">
        <title>The genome of the human body louse.</title>
        <authorList>
            <consortium name="The Human Body Louse Genome Consortium"/>
            <person name="Kirkness E."/>
            <person name="Walenz B."/>
            <person name="Hass B."/>
            <person name="Bruggner R."/>
            <person name="Strausberg R."/>
        </authorList>
    </citation>
    <scope>NUCLEOTIDE SEQUENCE</scope>
    <source>
        <strain evidence="6">USDA</strain>
    </source>
</reference>
<evidence type="ECO:0000256" key="3">
    <source>
        <dbReference type="ARBA" id="ARBA00022833"/>
    </source>
</evidence>
<dbReference type="EMBL" id="AAZO01000680">
    <property type="status" value="NOT_ANNOTATED_CDS"/>
    <property type="molecule type" value="Genomic_DNA"/>
</dbReference>
<evidence type="ECO:0000256" key="1">
    <source>
        <dbReference type="ARBA" id="ARBA00022723"/>
    </source>
</evidence>
<dbReference type="GeneID" id="8239082"/>
<sequence>MGAALKKYYCDFCNRYFNDDKNTRAKHESSVSHINLKKEHYNMFRDPETILKEETVKKPCRKFHNEGFCSFGGSCTFSHYSQEDLDKIRQEIFISNSFNFDNLTIEDWLVKYNRELEEKNIKNNKLLWSSELPPELLLNAQLLPPSLLPFPIKNIIDIDLETWG</sequence>
<feature type="domain" description="C3H1-type" evidence="5">
    <location>
        <begin position="54"/>
        <end position="82"/>
    </location>
</feature>
<dbReference type="PANTHER" id="PTHR16465">
    <property type="entry name" value="NUCLEASE-RELATED"/>
    <property type="match status" value="1"/>
</dbReference>
<dbReference type="InterPro" id="IPR000571">
    <property type="entry name" value="Znf_CCCH"/>
</dbReference>
<dbReference type="AlphaFoldDB" id="E0VBD0"/>
<proteinExistence type="predicted"/>
<dbReference type="InterPro" id="IPR036855">
    <property type="entry name" value="Znf_CCCH_sf"/>
</dbReference>
<evidence type="ECO:0000313" key="6">
    <source>
        <dbReference type="EMBL" id="EEB10686.1"/>
    </source>
</evidence>
<dbReference type="SUPFAM" id="SSF90229">
    <property type="entry name" value="CCCH zinc finger"/>
    <property type="match status" value="1"/>
</dbReference>
<dbReference type="VEuPathDB" id="VectorBase:PHUM058130"/>
<dbReference type="Proteomes" id="UP000009046">
    <property type="component" value="Unassembled WGS sequence"/>
</dbReference>
<dbReference type="RefSeq" id="XP_002423424.1">
    <property type="nucleotide sequence ID" value="XM_002423379.1"/>
</dbReference>
<dbReference type="Pfam" id="PF00642">
    <property type="entry name" value="zf-CCCH"/>
    <property type="match status" value="1"/>
</dbReference>
<keyword evidence="1 4" id="KW-0479">Metal-binding</keyword>
<protein>
    <recommendedName>
        <fullName evidence="5">C3H1-type domain-containing protein</fullName>
    </recommendedName>
</protein>
<name>E0VBD0_PEDHC</name>
<dbReference type="Gene3D" id="4.10.1000.10">
    <property type="entry name" value="Zinc finger, CCCH-type"/>
    <property type="match status" value="1"/>
</dbReference>
<reference evidence="7" key="3">
    <citation type="submission" date="2020-05" db="UniProtKB">
        <authorList>
            <consortium name="EnsemblMetazoa"/>
        </authorList>
    </citation>
    <scope>IDENTIFICATION</scope>
    <source>
        <strain evidence="7">USDA</strain>
    </source>
</reference>
<accession>E0VBD0</accession>
<evidence type="ECO:0000259" key="5">
    <source>
        <dbReference type="PROSITE" id="PS50103"/>
    </source>
</evidence>
<dbReference type="OMA" id="HNCRFSH"/>
<dbReference type="OrthoDB" id="2417221at2759"/>
<keyword evidence="2 4" id="KW-0863">Zinc-finger</keyword>
<evidence type="ECO:0000256" key="4">
    <source>
        <dbReference type="PROSITE-ProRule" id="PRU00723"/>
    </source>
</evidence>
<gene>
    <name evidence="7" type="primary">8239082</name>
    <name evidence="6" type="ORF">Phum_PHUM058130</name>
</gene>
<dbReference type="InterPro" id="IPR036236">
    <property type="entry name" value="Znf_C2H2_sf"/>
</dbReference>
<evidence type="ECO:0000313" key="8">
    <source>
        <dbReference type="Proteomes" id="UP000009046"/>
    </source>
</evidence>
<dbReference type="EnsemblMetazoa" id="PHUM058130-RA">
    <property type="protein sequence ID" value="PHUM058130-PA"/>
    <property type="gene ID" value="PHUM058130"/>
</dbReference>
<dbReference type="STRING" id="121224.E0VBD0"/>
<dbReference type="HOGENOM" id="CLU_100385_1_0_1"/>
<keyword evidence="8" id="KW-1185">Reference proteome</keyword>
<dbReference type="CTD" id="8239082"/>
<organism>
    <name type="scientific">Pediculus humanus subsp. corporis</name>
    <name type="common">Body louse</name>
    <dbReference type="NCBI Taxonomy" id="121224"/>
    <lineage>
        <taxon>Eukaryota</taxon>
        <taxon>Metazoa</taxon>
        <taxon>Ecdysozoa</taxon>
        <taxon>Arthropoda</taxon>
        <taxon>Hexapoda</taxon>
        <taxon>Insecta</taxon>
        <taxon>Pterygota</taxon>
        <taxon>Neoptera</taxon>
        <taxon>Paraneoptera</taxon>
        <taxon>Psocodea</taxon>
        <taxon>Troctomorpha</taxon>
        <taxon>Phthiraptera</taxon>
        <taxon>Anoplura</taxon>
        <taxon>Pediculidae</taxon>
        <taxon>Pediculus</taxon>
    </lineage>
</organism>
<dbReference type="GO" id="GO:0005689">
    <property type="term" value="C:U12-type spliceosomal complex"/>
    <property type="evidence" value="ECO:0007669"/>
    <property type="project" value="TreeGrafter"/>
</dbReference>
<dbReference type="eggNOG" id="KOG3454">
    <property type="taxonomic scope" value="Eukaryota"/>
</dbReference>
<evidence type="ECO:0000256" key="2">
    <source>
        <dbReference type="ARBA" id="ARBA00022771"/>
    </source>
</evidence>
<dbReference type="Gene3D" id="3.30.160.60">
    <property type="entry name" value="Classic Zinc Finger"/>
    <property type="match status" value="1"/>
</dbReference>